<dbReference type="OrthoDB" id="9777711at2"/>
<name>A0A1I7D272_9ACTN</name>
<dbReference type="Proteomes" id="UP000199546">
    <property type="component" value="Unassembled WGS sequence"/>
</dbReference>
<accession>A0A1I7D272</accession>
<dbReference type="CDD" id="cd06558">
    <property type="entry name" value="crotonase-like"/>
    <property type="match status" value="1"/>
</dbReference>
<dbReference type="Pfam" id="PF00378">
    <property type="entry name" value="ECH_1"/>
    <property type="match status" value="1"/>
</dbReference>
<dbReference type="STRING" id="1296565.SAMN05660657_05191"/>
<dbReference type="PANTHER" id="PTHR42964:SF1">
    <property type="entry name" value="POLYKETIDE BIOSYNTHESIS ENOYL-COA HYDRATASE PKSH-RELATED"/>
    <property type="match status" value="1"/>
</dbReference>
<gene>
    <name evidence="2" type="ORF">SAMN05660657_05191</name>
</gene>
<proteinExistence type="inferred from homology"/>
<dbReference type="InterPro" id="IPR051683">
    <property type="entry name" value="Enoyl-CoA_Hydratase/Isomerase"/>
</dbReference>
<keyword evidence="3" id="KW-1185">Reference proteome</keyword>
<reference evidence="3" key="1">
    <citation type="submission" date="2016-10" db="EMBL/GenBank/DDBJ databases">
        <authorList>
            <person name="Varghese N."/>
            <person name="Submissions S."/>
        </authorList>
    </citation>
    <scope>NUCLEOTIDE SEQUENCE [LARGE SCALE GENOMIC DNA]</scope>
    <source>
        <strain evidence="3">DSM 46136</strain>
    </source>
</reference>
<organism evidence="2 3">
    <name type="scientific">Geodermatophilus amargosae</name>
    <dbReference type="NCBI Taxonomy" id="1296565"/>
    <lineage>
        <taxon>Bacteria</taxon>
        <taxon>Bacillati</taxon>
        <taxon>Actinomycetota</taxon>
        <taxon>Actinomycetes</taxon>
        <taxon>Geodermatophilales</taxon>
        <taxon>Geodermatophilaceae</taxon>
        <taxon>Geodermatophilus</taxon>
    </lineage>
</organism>
<sequence length="254" mass="25775">MAEDRVSITRLGAVGVIRIERPAQRNAIDASMAAAITAAVRDLDADPACTGIVLSGSGGNFCAGADTSRSGPTPGPGWTYAENASEVMVRTVKTCGTLVAAAVEGWAVGLGLGLVGAATYAVGAAGSRYRLPEAGLGFFPFGVAPFLVDRMSPAAVVDLALSGRRASLDDALAAGLLTHTAAEGAAEDTAVALLQELAEVPAQVLADARAFLRTCSSARGSEAVVDWCEQQMTRVVLSMDSAPAGAPQEGTARR</sequence>
<dbReference type="AlphaFoldDB" id="A0A1I7D272"/>
<dbReference type="GO" id="GO:0003824">
    <property type="term" value="F:catalytic activity"/>
    <property type="evidence" value="ECO:0007669"/>
    <property type="project" value="UniProtKB-ARBA"/>
</dbReference>
<comment type="similarity">
    <text evidence="1">Belongs to the enoyl-CoA hydratase/isomerase family.</text>
</comment>
<dbReference type="InterPro" id="IPR029045">
    <property type="entry name" value="ClpP/crotonase-like_dom_sf"/>
</dbReference>
<dbReference type="SUPFAM" id="SSF52096">
    <property type="entry name" value="ClpP/crotonase"/>
    <property type="match status" value="1"/>
</dbReference>
<dbReference type="PANTHER" id="PTHR42964">
    <property type="entry name" value="ENOYL-COA HYDRATASE"/>
    <property type="match status" value="1"/>
</dbReference>
<dbReference type="Gene3D" id="3.90.226.10">
    <property type="entry name" value="2-enoyl-CoA Hydratase, Chain A, domain 1"/>
    <property type="match status" value="1"/>
</dbReference>
<dbReference type="InterPro" id="IPR001753">
    <property type="entry name" value="Enoyl-CoA_hydra/iso"/>
</dbReference>
<dbReference type="EMBL" id="FPBA01000031">
    <property type="protein sequence ID" value="SFU05696.1"/>
    <property type="molecule type" value="Genomic_DNA"/>
</dbReference>
<protein>
    <submittedName>
        <fullName evidence="2">Enoyl-CoA hydratase</fullName>
    </submittedName>
</protein>
<dbReference type="RefSeq" id="WP_139246049.1">
    <property type="nucleotide sequence ID" value="NZ_FPBA01000031.1"/>
</dbReference>
<evidence type="ECO:0000313" key="3">
    <source>
        <dbReference type="Proteomes" id="UP000199546"/>
    </source>
</evidence>
<evidence type="ECO:0000256" key="1">
    <source>
        <dbReference type="ARBA" id="ARBA00005254"/>
    </source>
</evidence>
<evidence type="ECO:0000313" key="2">
    <source>
        <dbReference type="EMBL" id="SFU05696.1"/>
    </source>
</evidence>